<dbReference type="GO" id="GO:0005886">
    <property type="term" value="C:plasma membrane"/>
    <property type="evidence" value="ECO:0007669"/>
    <property type="project" value="UniProtKB-UniRule"/>
</dbReference>
<evidence type="ECO:0000256" key="5">
    <source>
        <dbReference type="ARBA" id="ARBA00023239"/>
    </source>
</evidence>
<dbReference type="Pfam" id="PF02618">
    <property type="entry name" value="YceG"/>
    <property type="match status" value="1"/>
</dbReference>
<evidence type="ECO:0000256" key="6">
    <source>
        <dbReference type="ARBA" id="ARBA00023316"/>
    </source>
</evidence>
<comment type="similarity">
    <text evidence="7">Belongs to the transglycosylase MltG family.</text>
</comment>
<evidence type="ECO:0000256" key="2">
    <source>
        <dbReference type="ARBA" id="ARBA00022692"/>
    </source>
</evidence>
<dbReference type="KEGG" id="vas:GT360_04825"/>
<dbReference type="AlphaFoldDB" id="A0A7Z2T1Z8"/>
<keyword evidence="3 7" id="KW-1133">Transmembrane helix</keyword>
<organism evidence="8 9">
    <name type="scientific">Vibrio astriarenae</name>
    <dbReference type="NCBI Taxonomy" id="1481923"/>
    <lineage>
        <taxon>Bacteria</taxon>
        <taxon>Pseudomonadati</taxon>
        <taxon>Pseudomonadota</taxon>
        <taxon>Gammaproteobacteria</taxon>
        <taxon>Vibrionales</taxon>
        <taxon>Vibrionaceae</taxon>
        <taxon>Vibrio</taxon>
    </lineage>
</organism>
<keyword evidence="9" id="KW-1185">Reference proteome</keyword>
<evidence type="ECO:0000256" key="3">
    <source>
        <dbReference type="ARBA" id="ARBA00022989"/>
    </source>
</evidence>
<dbReference type="NCBIfam" id="TIGR00247">
    <property type="entry name" value="endolytic transglycosylase MltG"/>
    <property type="match status" value="1"/>
</dbReference>
<gene>
    <name evidence="7 8" type="primary">mltG</name>
    <name evidence="8" type="ORF">GT360_04825</name>
</gene>
<accession>A0A7Z2T1Z8</accession>
<dbReference type="EC" id="4.2.2.29" evidence="7"/>
<evidence type="ECO:0000256" key="1">
    <source>
        <dbReference type="ARBA" id="ARBA00022475"/>
    </source>
</evidence>
<comment type="catalytic activity">
    <reaction evidence="7">
        <text>a peptidoglycan chain = a peptidoglycan chain with N-acetyl-1,6-anhydromuramyl-[peptide] at the reducing end + a peptidoglycan chain with N-acetylglucosamine at the non-reducing end.</text>
        <dbReference type="EC" id="4.2.2.29"/>
    </reaction>
</comment>
<sequence length="337" mass="37919">MLKKFIIFLLFIAALFAGAFYYAQQQLNQFLSQPLSLQQQEMLTVQRGANINSVLNQAIEANWVEASPFSQLVRRLHPELVDIKVGTFAITEGMTLQAMLELIVSGKEHQYSITFVEGSRFDEWRELLLEAQGLELVTTEMSEAEIAQELGIEQGKLEGLFLAETYNYTQGTSDLDILRRANRSLENHLDEFWSTKQDKLPLKSPYEALILASIIEKETSVAHERGLVSAVFINRLNRGMRLQTDPTVIYGMGDKYQGRIGRKGLDTPTPYNTYIINGLPPTPIAMVGKASLQAALNPEESDYIYFVASGKGGHVFSKTLAEHNRAVRAYLKHIRSN</sequence>
<reference evidence="8 9" key="1">
    <citation type="submission" date="2020-01" db="EMBL/GenBank/DDBJ databases">
        <title>Whole genome and functional gene identification of agarase of Vibrio HN897.</title>
        <authorList>
            <person name="Liu Y."/>
            <person name="Zhao Z."/>
        </authorList>
    </citation>
    <scope>NUCLEOTIDE SEQUENCE [LARGE SCALE GENOMIC DNA]</scope>
    <source>
        <strain evidence="8 9">HN897</strain>
    </source>
</reference>
<keyword evidence="1 7" id="KW-1003">Cell membrane</keyword>
<comment type="function">
    <text evidence="7">Functions as a peptidoglycan terminase that cleaves nascent peptidoglycan strands endolytically to terminate their elongation.</text>
</comment>
<dbReference type="CDD" id="cd08010">
    <property type="entry name" value="MltG_like"/>
    <property type="match status" value="1"/>
</dbReference>
<name>A0A7Z2T1Z8_9VIBR</name>
<keyword evidence="7" id="KW-0997">Cell inner membrane</keyword>
<evidence type="ECO:0000313" key="8">
    <source>
        <dbReference type="EMBL" id="QIA62879.1"/>
    </source>
</evidence>
<protein>
    <recommendedName>
        <fullName evidence="7">Endolytic murein transglycosylase</fullName>
        <ecNumber evidence="7">4.2.2.29</ecNumber>
    </recommendedName>
    <alternativeName>
        <fullName evidence="7">Peptidoglycan lytic transglycosylase</fullName>
    </alternativeName>
    <alternativeName>
        <fullName evidence="7">Peptidoglycan polymerization terminase</fullName>
    </alternativeName>
</protein>
<dbReference type="GO" id="GO:0009252">
    <property type="term" value="P:peptidoglycan biosynthetic process"/>
    <property type="evidence" value="ECO:0007669"/>
    <property type="project" value="UniProtKB-UniRule"/>
</dbReference>
<dbReference type="Proteomes" id="UP000464262">
    <property type="component" value="Chromosome 1"/>
</dbReference>
<keyword evidence="4 7" id="KW-0472">Membrane</keyword>
<keyword evidence="5 7" id="KW-0456">Lyase</keyword>
<evidence type="ECO:0000313" key="9">
    <source>
        <dbReference type="Proteomes" id="UP000464262"/>
    </source>
</evidence>
<feature type="site" description="Important for catalytic activity" evidence="7">
    <location>
        <position position="218"/>
    </location>
</feature>
<dbReference type="PANTHER" id="PTHR30518">
    <property type="entry name" value="ENDOLYTIC MUREIN TRANSGLYCOSYLASE"/>
    <property type="match status" value="1"/>
</dbReference>
<dbReference type="PANTHER" id="PTHR30518:SF2">
    <property type="entry name" value="ENDOLYTIC MUREIN TRANSGLYCOSYLASE"/>
    <property type="match status" value="1"/>
</dbReference>
<evidence type="ECO:0000256" key="7">
    <source>
        <dbReference type="HAMAP-Rule" id="MF_02065"/>
    </source>
</evidence>
<dbReference type="InterPro" id="IPR003770">
    <property type="entry name" value="MLTG-like"/>
</dbReference>
<proteinExistence type="inferred from homology"/>
<keyword evidence="2 7" id="KW-0812">Transmembrane</keyword>
<dbReference type="GO" id="GO:0008932">
    <property type="term" value="F:lytic endotransglycosylase activity"/>
    <property type="evidence" value="ECO:0007669"/>
    <property type="project" value="UniProtKB-UniRule"/>
</dbReference>
<dbReference type="RefSeq" id="WP_164647773.1">
    <property type="nucleotide sequence ID" value="NZ_CP047475.1"/>
</dbReference>
<dbReference type="EMBL" id="CP047475">
    <property type="protein sequence ID" value="QIA62879.1"/>
    <property type="molecule type" value="Genomic_DNA"/>
</dbReference>
<keyword evidence="6 7" id="KW-0961">Cell wall biogenesis/degradation</keyword>
<dbReference type="FunFam" id="3.30.160.60:FF:000242">
    <property type="entry name" value="Endolytic murein transglycosylase"/>
    <property type="match status" value="1"/>
</dbReference>
<evidence type="ECO:0000256" key="4">
    <source>
        <dbReference type="ARBA" id="ARBA00023136"/>
    </source>
</evidence>
<dbReference type="HAMAP" id="MF_02065">
    <property type="entry name" value="MltG"/>
    <property type="match status" value="1"/>
</dbReference>
<dbReference type="Gene3D" id="3.30.160.60">
    <property type="entry name" value="Classic Zinc Finger"/>
    <property type="match status" value="2"/>
</dbReference>
<dbReference type="GO" id="GO:0071555">
    <property type="term" value="P:cell wall organization"/>
    <property type="evidence" value="ECO:0007669"/>
    <property type="project" value="UniProtKB-KW"/>
</dbReference>